<reference evidence="1" key="1">
    <citation type="submission" date="2022-01" db="EMBL/GenBank/DDBJ databases">
        <title>Comparative genomics reveals a dynamic genome evolution in the ectomycorrhizal milk-cap (Lactarius) mushrooms.</title>
        <authorList>
            <consortium name="DOE Joint Genome Institute"/>
            <person name="Lebreton A."/>
            <person name="Tang N."/>
            <person name="Kuo A."/>
            <person name="LaButti K."/>
            <person name="Drula E."/>
            <person name="Barry K."/>
            <person name="Clum A."/>
            <person name="Lipzen A."/>
            <person name="Mousain D."/>
            <person name="Ng V."/>
            <person name="Wang R."/>
            <person name="Wang X."/>
            <person name="Dai Y."/>
            <person name="Henrissat B."/>
            <person name="Grigoriev I.V."/>
            <person name="Guerin-Laguette A."/>
            <person name="Yu F."/>
            <person name="Martin F.M."/>
        </authorList>
    </citation>
    <scope>NUCLEOTIDE SEQUENCE</scope>
    <source>
        <strain evidence="1">QP</strain>
    </source>
</reference>
<accession>A0AAD4QBE0</accession>
<protein>
    <submittedName>
        <fullName evidence="1">Uncharacterized protein</fullName>
    </submittedName>
</protein>
<dbReference type="Proteomes" id="UP001201163">
    <property type="component" value="Unassembled WGS sequence"/>
</dbReference>
<dbReference type="EMBL" id="JAKELL010000021">
    <property type="protein sequence ID" value="KAH8992702.1"/>
    <property type="molecule type" value="Genomic_DNA"/>
</dbReference>
<organism evidence="1 2">
    <name type="scientific">Lactarius akahatsu</name>
    <dbReference type="NCBI Taxonomy" id="416441"/>
    <lineage>
        <taxon>Eukaryota</taxon>
        <taxon>Fungi</taxon>
        <taxon>Dikarya</taxon>
        <taxon>Basidiomycota</taxon>
        <taxon>Agaricomycotina</taxon>
        <taxon>Agaricomycetes</taxon>
        <taxon>Russulales</taxon>
        <taxon>Russulaceae</taxon>
        <taxon>Lactarius</taxon>
    </lineage>
</organism>
<gene>
    <name evidence="1" type="ORF">EDB92DRAFT_1986939</name>
</gene>
<comment type="caution">
    <text evidence="1">The sequence shown here is derived from an EMBL/GenBank/DDBJ whole genome shotgun (WGS) entry which is preliminary data.</text>
</comment>
<dbReference type="AlphaFoldDB" id="A0AAD4QBE0"/>
<evidence type="ECO:0000313" key="1">
    <source>
        <dbReference type="EMBL" id="KAH8992702.1"/>
    </source>
</evidence>
<evidence type="ECO:0000313" key="2">
    <source>
        <dbReference type="Proteomes" id="UP001201163"/>
    </source>
</evidence>
<proteinExistence type="predicted"/>
<name>A0AAD4QBE0_9AGAM</name>
<keyword evidence="2" id="KW-1185">Reference proteome</keyword>
<sequence>MWADGGVTAVEEEVGAADVKALGCETEVIELILLRLLRCRQWQKMRNPLEEWEDLFTADTEVEQAECYWHLCCFGCSLSEGERERERFLLESDIAGGFVSARFRYWVEGQWAVARSTIARRRQARRHQRGSSVASRLRPCVSAPPTSLKTCIAFRSVIPDELYHSRNPLVKLLVVLWTGEVTTAGTNEDVAPAESAIFCDVAEEAQAAIEAPTGSVTRSALWLFGVIQKLSAIVTFAGAPRDTLLALAADQ</sequence>